<dbReference type="Gene3D" id="1.20.1510.10">
    <property type="entry name" value="Cation efflux protein transmembrane domain"/>
    <property type="match status" value="1"/>
</dbReference>
<dbReference type="SUPFAM" id="SSF160240">
    <property type="entry name" value="Cation efflux protein cytoplasmic domain-like"/>
    <property type="match status" value="1"/>
</dbReference>
<accession>A0ABW0MFI9</accession>
<organism evidence="8 9">
    <name type="scientific">Paraherbaspirillum soli</name>
    <dbReference type="NCBI Taxonomy" id="631222"/>
    <lineage>
        <taxon>Bacteria</taxon>
        <taxon>Pseudomonadati</taxon>
        <taxon>Pseudomonadota</taxon>
        <taxon>Betaproteobacteria</taxon>
        <taxon>Burkholderiales</taxon>
        <taxon>Oxalobacteraceae</taxon>
        <taxon>Paraherbaspirillum</taxon>
    </lineage>
</organism>
<dbReference type="InterPro" id="IPR058533">
    <property type="entry name" value="Cation_efflux_TM"/>
</dbReference>
<evidence type="ECO:0000313" key="8">
    <source>
        <dbReference type="EMBL" id="MFC5476027.1"/>
    </source>
</evidence>
<evidence type="ECO:0000256" key="1">
    <source>
        <dbReference type="ARBA" id="ARBA00004141"/>
    </source>
</evidence>
<dbReference type="InterPro" id="IPR002524">
    <property type="entry name" value="Cation_efflux"/>
</dbReference>
<feature type="domain" description="Cation efflux protein transmembrane" evidence="7">
    <location>
        <begin position="14"/>
        <end position="220"/>
    </location>
</feature>
<dbReference type="InterPro" id="IPR036837">
    <property type="entry name" value="Cation_efflux_CTD_sf"/>
</dbReference>
<evidence type="ECO:0000256" key="4">
    <source>
        <dbReference type="ARBA" id="ARBA00022989"/>
    </source>
</evidence>
<sequence>MAVHPDHSSRTIIYVALAGNLLVAMTKFAAAAWTGSSAMLSEGVHSLVDSGNELLLLYGMHRAAARPDREHPLGHGREIYFWSFVVALLIFTLGAGVSIYQGVTHILQAQPIQNVAASYIVLGLSALFEGASWWFTLRKFKSKKHHADVVRAILRSKDPPAFIVLLEDSAALVGLLIAFVGIYFSLALKLPVLDGVASILIGLVLALTAWILARETKGLLIGERAHQSTHDSILKIAQAIDGVEHANEVITVHLAPQQILAALSVEFADALRAPEIEARVIELEQRVRAAHPEVTVLFVKPQTSRRFREAGRDDGGAG</sequence>
<evidence type="ECO:0000313" key="9">
    <source>
        <dbReference type="Proteomes" id="UP001596045"/>
    </source>
</evidence>
<name>A0ABW0MFI9_9BURK</name>
<keyword evidence="5 6" id="KW-0472">Membrane</keyword>
<evidence type="ECO:0000259" key="7">
    <source>
        <dbReference type="Pfam" id="PF01545"/>
    </source>
</evidence>
<dbReference type="Pfam" id="PF01545">
    <property type="entry name" value="Cation_efflux"/>
    <property type="match status" value="1"/>
</dbReference>
<keyword evidence="9" id="KW-1185">Reference proteome</keyword>
<feature type="transmembrane region" description="Helical" evidence="6">
    <location>
        <begin position="161"/>
        <end position="186"/>
    </location>
</feature>
<feature type="transmembrane region" description="Helical" evidence="6">
    <location>
        <begin position="12"/>
        <end position="33"/>
    </location>
</feature>
<dbReference type="SUPFAM" id="SSF161111">
    <property type="entry name" value="Cation efflux protein transmembrane domain-like"/>
    <property type="match status" value="1"/>
</dbReference>
<dbReference type="InterPro" id="IPR027469">
    <property type="entry name" value="Cation_efflux_TMD_sf"/>
</dbReference>
<dbReference type="InterPro" id="IPR040177">
    <property type="entry name" value="SLC30A9"/>
</dbReference>
<feature type="transmembrane region" description="Helical" evidence="6">
    <location>
        <begin position="79"/>
        <end position="103"/>
    </location>
</feature>
<protein>
    <submittedName>
        <fullName evidence="8">Cation diffusion facilitator family transporter</fullName>
    </submittedName>
</protein>
<dbReference type="NCBIfam" id="TIGR01297">
    <property type="entry name" value="CDF"/>
    <property type="match status" value="1"/>
</dbReference>
<feature type="transmembrane region" description="Helical" evidence="6">
    <location>
        <begin position="115"/>
        <end position="135"/>
    </location>
</feature>
<dbReference type="EMBL" id="JBHSMT010000029">
    <property type="protein sequence ID" value="MFC5476027.1"/>
    <property type="molecule type" value="Genomic_DNA"/>
</dbReference>
<keyword evidence="4 6" id="KW-1133">Transmembrane helix</keyword>
<reference evidence="9" key="1">
    <citation type="journal article" date="2019" name="Int. J. Syst. Evol. Microbiol.">
        <title>The Global Catalogue of Microorganisms (GCM) 10K type strain sequencing project: providing services to taxonomists for standard genome sequencing and annotation.</title>
        <authorList>
            <consortium name="The Broad Institute Genomics Platform"/>
            <consortium name="The Broad Institute Genome Sequencing Center for Infectious Disease"/>
            <person name="Wu L."/>
            <person name="Ma J."/>
        </authorList>
    </citation>
    <scope>NUCLEOTIDE SEQUENCE [LARGE SCALE GENOMIC DNA]</scope>
    <source>
        <strain evidence="9">JCM 17066</strain>
    </source>
</reference>
<comment type="caution">
    <text evidence="8">The sequence shown here is derived from an EMBL/GenBank/DDBJ whole genome shotgun (WGS) entry which is preliminary data.</text>
</comment>
<gene>
    <name evidence="8" type="ORF">ACFPM8_18860</name>
</gene>
<evidence type="ECO:0000256" key="3">
    <source>
        <dbReference type="ARBA" id="ARBA00022692"/>
    </source>
</evidence>
<proteinExistence type="predicted"/>
<keyword evidence="2" id="KW-0813">Transport</keyword>
<comment type="subcellular location">
    <subcellularLocation>
        <location evidence="1">Membrane</location>
        <topology evidence="1">Multi-pass membrane protein</topology>
    </subcellularLocation>
</comment>
<dbReference type="Proteomes" id="UP001596045">
    <property type="component" value="Unassembled WGS sequence"/>
</dbReference>
<feature type="transmembrane region" description="Helical" evidence="6">
    <location>
        <begin position="192"/>
        <end position="213"/>
    </location>
</feature>
<dbReference type="RefSeq" id="WP_378999836.1">
    <property type="nucleotide sequence ID" value="NZ_JBHSMT010000029.1"/>
</dbReference>
<evidence type="ECO:0000256" key="6">
    <source>
        <dbReference type="SAM" id="Phobius"/>
    </source>
</evidence>
<evidence type="ECO:0000256" key="2">
    <source>
        <dbReference type="ARBA" id="ARBA00022448"/>
    </source>
</evidence>
<keyword evidence="3 6" id="KW-0812">Transmembrane</keyword>
<evidence type="ECO:0000256" key="5">
    <source>
        <dbReference type="ARBA" id="ARBA00023136"/>
    </source>
</evidence>
<dbReference type="PANTHER" id="PTHR13414">
    <property type="entry name" value="HUEL-CATION TRANSPORTER"/>
    <property type="match status" value="1"/>
</dbReference>
<dbReference type="PANTHER" id="PTHR13414:SF9">
    <property type="entry name" value="PROTON-COUPLED ZINC ANTIPORTER SLC30A9, MITOCHONDRIAL"/>
    <property type="match status" value="1"/>
</dbReference>